<protein>
    <submittedName>
        <fullName evidence="2">Plant U-box 8</fullName>
    </submittedName>
</protein>
<dbReference type="OrthoDB" id="10064100at2759"/>
<reference evidence="2 3" key="1">
    <citation type="submission" date="2019-07" db="EMBL/GenBank/DDBJ databases">
        <title>De Novo Assembly of kiwifruit Actinidia rufa.</title>
        <authorList>
            <person name="Sugita-Konishi S."/>
            <person name="Sato K."/>
            <person name="Mori E."/>
            <person name="Abe Y."/>
            <person name="Kisaki G."/>
            <person name="Hamano K."/>
            <person name="Suezawa K."/>
            <person name="Otani M."/>
            <person name="Fukuda T."/>
            <person name="Manabe T."/>
            <person name="Gomi K."/>
            <person name="Tabuchi M."/>
            <person name="Akimitsu K."/>
            <person name="Kataoka I."/>
        </authorList>
    </citation>
    <scope>NUCLEOTIDE SEQUENCE [LARGE SCALE GENOMIC DNA]</scope>
    <source>
        <strain evidence="3">cv. Fuchu</strain>
    </source>
</reference>
<dbReference type="PANTHER" id="PTHR23315:SF112">
    <property type="entry name" value="U-BOX DOMAIN-CONTAINING PROTEIN 8"/>
    <property type="match status" value="1"/>
</dbReference>
<gene>
    <name evidence="2" type="ORF">Acr_18g0004430</name>
</gene>
<accession>A0A7J0G655</accession>
<proteinExistence type="predicted"/>
<dbReference type="EMBL" id="BJWL01000018">
    <property type="protein sequence ID" value="GFZ06273.1"/>
    <property type="molecule type" value="Genomic_DNA"/>
</dbReference>
<dbReference type="Gene3D" id="1.25.10.10">
    <property type="entry name" value="Leucine-rich Repeat Variant"/>
    <property type="match status" value="1"/>
</dbReference>
<dbReference type="Proteomes" id="UP000585474">
    <property type="component" value="Unassembled WGS sequence"/>
</dbReference>
<evidence type="ECO:0000256" key="1">
    <source>
        <dbReference type="ARBA" id="ARBA00022786"/>
    </source>
</evidence>
<comment type="caution">
    <text evidence="2">The sequence shown here is derived from an EMBL/GenBank/DDBJ whole genome shotgun (WGS) entry which is preliminary data.</text>
</comment>
<keyword evidence="3" id="KW-1185">Reference proteome</keyword>
<keyword evidence="1" id="KW-0833">Ubl conjugation pathway</keyword>
<dbReference type="PANTHER" id="PTHR23315">
    <property type="entry name" value="U BOX DOMAIN-CONTAINING"/>
    <property type="match status" value="1"/>
</dbReference>
<dbReference type="InterPro" id="IPR011989">
    <property type="entry name" value="ARM-like"/>
</dbReference>
<evidence type="ECO:0000313" key="3">
    <source>
        <dbReference type="Proteomes" id="UP000585474"/>
    </source>
</evidence>
<dbReference type="SUPFAM" id="SSF48371">
    <property type="entry name" value="ARM repeat"/>
    <property type="match status" value="1"/>
</dbReference>
<evidence type="ECO:0000313" key="2">
    <source>
        <dbReference type="EMBL" id="GFZ06273.1"/>
    </source>
</evidence>
<organism evidence="2 3">
    <name type="scientific">Actinidia rufa</name>
    <dbReference type="NCBI Taxonomy" id="165716"/>
    <lineage>
        <taxon>Eukaryota</taxon>
        <taxon>Viridiplantae</taxon>
        <taxon>Streptophyta</taxon>
        <taxon>Embryophyta</taxon>
        <taxon>Tracheophyta</taxon>
        <taxon>Spermatophyta</taxon>
        <taxon>Magnoliopsida</taxon>
        <taxon>eudicotyledons</taxon>
        <taxon>Gunneridae</taxon>
        <taxon>Pentapetalae</taxon>
        <taxon>asterids</taxon>
        <taxon>Ericales</taxon>
        <taxon>Actinidiaceae</taxon>
        <taxon>Actinidia</taxon>
    </lineage>
</organism>
<sequence>MSNYETTLSEPPSLVPNHALRSLISNYTLVSLPNSQPDPDLQTLISTLTFPSSPFDSKLNSLDQLTRLSKRDSVLRRRLTESGAVSSVLSCVDSADTNLREKSLSLLLNLSLDDDGKVGLVAEGAISRVVAALLEGDTPSCRAVAATILTSLGVVEVNKATIGAYPHAIRGPGFASPGLEMPESRKRPRRRFSLSARFPIIGDGL</sequence>
<name>A0A7J0G655_9ERIC</name>
<dbReference type="InterPro" id="IPR016024">
    <property type="entry name" value="ARM-type_fold"/>
</dbReference>
<dbReference type="AlphaFoldDB" id="A0A7J0G655"/>